<keyword evidence="14" id="KW-0333">Golgi apparatus</keyword>
<evidence type="ECO:0000256" key="3">
    <source>
        <dbReference type="ARBA" id="ARBA00004555"/>
    </source>
</evidence>
<keyword evidence="15" id="KW-0482">Metalloprotease</keyword>
<keyword evidence="17" id="KW-0325">Glycoprotein</keyword>
<evidence type="ECO:0000259" key="22">
    <source>
        <dbReference type="Pfam" id="PF04389"/>
    </source>
</evidence>
<evidence type="ECO:0000256" key="8">
    <source>
        <dbReference type="ARBA" id="ARBA00022670"/>
    </source>
</evidence>
<dbReference type="PANTHER" id="PTHR12053">
    <property type="entry name" value="PROTEASE FAMILY M28 PLASMA GLUTAMATE CARBOXYPEPTIDASE-RELATED"/>
    <property type="match status" value="1"/>
</dbReference>
<keyword evidence="13" id="KW-0862">Zinc</keyword>
<evidence type="ECO:0000256" key="6">
    <source>
        <dbReference type="ARBA" id="ARBA00022525"/>
    </source>
</evidence>
<evidence type="ECO:0000256" key="9">
    <source>
        <dbReference type="ARBA" id="ARBA00022723"/>
    </source>
</evidence>
<keyword evidence="9" id="KW-0479">Metal-binding</keyword>
<dbReference type="RefSeq" id="WP_216319551.1">
    <property type="nucleotide sequence ID" value="NZ_JAHKRT010000001.1"/>
</dbReference>
<evidence type="ECO:0000256" key="7">
    <source>
        <dbReference type="ARBA" id="ARBA00022645"/>
    </source>
</evidence>
<sequence>MKTKALLAATAVLALAGAAQAQDLAAGAAAARDRALGDQTAWTVLESLTTEVGPRPVGTPAMDRARDWGVAKLKELGFQNVKVERFTTPTWTRQGIDTAEVISPYPQPLHILALGRSASTPPGGLTGEIALFRSYQQFLNQPESSLRGKIAVVTQVMAKTQDISGYANINAQRSRGAAEAARRGAIGYMMRSLSTDDTRLPHTGGGADGGIPSVALSKPDADLLERMVARGKPVTVRINAQSTTNQASTAYNISGEIPGTTDEVIVLGGHLDSWDPGTGAIDDGAGIAITTAAAKLATAGGGRPRRTIRVVMWGSEEQGGSSAAYAAAHKDELSKIVVVGESDDGPEAVYNAALPKGADAHPAMKAFRLALAPLGIVNDLTPATNGGSDVSAMVRAGAPVVEFRNSVLRYMDLHHSADDTLDKVDPKNLSQNVAVWAAFLHTVAYSDIDFRKLAAAAPADAPDVFSRR</sequence>
<comment type="caution">
    <text evidence="23">The sequence shown here is derived from an EMBL/GenBank/DDBJ whole genome shotgun (WGS) entry which is preliminary data.</text>
</comment>
<evidence type="ECO:0000256" key="2">
    <source>
        <dbReference type="ARBA" id="ARBA00004371"/>
    </source>
</evidence>
<keyword evidence="8" id="KW-0645">Protease</keyword>
<evidence type="ECO:0000256" key="15">
    <source>
        <dbReference type="ARBA" id="ARBA00023049"/>
    </source>
</evidence>
<dbReference type="InterPro" id="IPR007484">
    <property type="entry name" value="Peptidase_M28"/>
</dbReference>
<feature type="domain" description="Peptidase M28" evidence="22">
    <location>
        <begin position="252"/>
        <end position="439"/>
    </location>
</feature>
<comment type="subunit">
    <text evidence="19">Homodimer. The monomeric form is inactive while the homodimer is active.</text>
</comment>
<keyword evidence="10 21" id="KW-0732">Signal</keyword>
<evidence type="ECO:0000256" key="17">
    <source>
        <dbReference type="ARBA" id="ARBA00023180"/>
    </source>
</evidence>
<protein>
    <recommendedName>
        <fullName evidence="5">Carboxypeptidase Q</fullName>
    </recommendedName>
    <alternativeName>
        <fullName evidence="20">Plasma glutamate carboxypeptidase</fullName>
    </alternativeName>
</protein>
<feature type="chain" id="PRO_5047094649" description="Carboxypeptidase Q" evidence="21">
    <location>
        <begin position="22"/>
        <end position="468"/>
    </location>
</feature>
<keyword evidence="6" id="KW-0964">Secreted</keyword>
<dbReference type="InterPro" id="IPR039866">
    <property type="entry name" value="CPQ"/>
</dbReference>
<evidence type="ECO:0000256" key="4">
    <source>
        <dbReference type="ARBA" id="ARBA00004613"/>
    </source>
</evidence>
<keyword evidence="16" id="KW-0865">Zymogen</keyword>
<evidence type="ECO:0000256" key="21">
    <source>
        <dbReference type="SAM" id="SignalP"/>
    </source>
</evidence>
<evidence type="ECO:0000256" key="18">
    <source>
        <dbReference type="ARBA" id="ARBA00023228"/>
    </source>
</evidence>
<evidence type="ECO:0000256" key="11">
    <source>
        <dbReference type="ARBA" id="ARBA00022801"/>
    </source>
</evidence>
<dbReference type="Pfam" id="PF04389">
    <property type="entry name" value="Peptidase_M28"/>
    <property type="match status" value="1"/>
</dbReference>
<evidence type="ECO:0000313" key="23">
    <source>
        <dbReference type="EMBL" id="MBU3076774.1"/>
    </source>
</evidence>
<evidence type="ECO:0000256" key="5">
    <source>
        <dbReference type="ARBA" id="ARBA00014116"/>
    </source>
</evidence>
<dbReference type="Proteomes" id="UP000776276">
    <property type="component" value="Unassembled WGS sequence"/>
</dbReference>
<organism evidence="23 24">
    <name type="scientific">Sphingomonas quercus</name>
    <dbReference type="NCBI Taxonomy" id="2842451"/>
    <lineage>
        <taxon>Bacteria</taxon>
        <taxon>Pseudomonadati</taxon>
        <taxon>Pseudomonadota</taxon>
        <taxon>Alphaproteobacteria</taxon>
        <taxon>Sphingomonadales</taxon>
        <taxon>Sphingomonadaceae</taxon>
        <taxon>Sphingomonas</taxon>
    </lineage>
</organism>
<keyword evidence="12" id="KW-0256">Endoplasmic reticulum</keyword>
<name>A0ABS6BF27_9SPHN</name>
<evidence type="ECO:0000256" key="16">
    <source>
        <dbReference type="ARBA" id="ARBA00023145"/>
    </source>
</evidence>
<evidence type="ECO:0000256" key="13">
    <source>
        <dbReference type="ARBA" id="ARBA00022833"/>
    </source>
</evidence>
<evidence type="ECO:0000256" key="14">
    <source>
        <dbReference type="ARBA" id="ARBA00023034"/>
    </source>
</evidence>
<keyword evidence="7" id="KW-0121">Carboxypeptidase</keyword>
<dbReference type="PANTHER" id="PTHR12053:SF3">
    <property type="entry name" value="CARBOXYPEPTIDASE Q"/>
    <property type="match status" value="1"/>
</dbReference>
<evidence type="ECO:0000313" key="24">
    <source>
        <dbReference type="Proteomes" id="UP000776276"/>
    </source>
</evidence>
<evidence type="ECO:0000256" key="19">
    <source>
        <dbReference type="ARBA" id="ARBA00025833"/>
    </source>
</evidence>
<reference evidence="23 24" key="1">
    <citation type="submission" date="2021-06" db="EMBL/GenBank/DDBJ databases">
        <title>Sphingomonas sp. XMGL2, whole genome shotgun sequencing project.</title>
        <authorList>
            <person name="Zhao G."/>
            <person name="Shen L."/>
        </authorList>
    </citation>
    <scope>NUCLEOTIDE SEQUENCE [LARGE SCALE GENOMIC DNA]</scope>
    <source>
        <strain evidence="23 24">XMGL2</strain>
    </source>
</reference>
<accession>A0ABS6BF27</accession>
<evidence type="ECO:0000256" key="12">
    <source>
        <dbReference type="ARBA" id="ARBA00022824"/>
    </source>
</evidence>
<feature type="signal peptide" evidence="21">
    <location>
        <begin position="1"/>
        <end position="21"/>
    </location>
</feature>
<evidence type="ECO:0000256" key="10">
    <source>
        <dbReference type="ARBA" id="ARBA00022729"/>
    </source>
</evidence>
<keyword evidence="11" id="KW-0378">Hydrolase</keyword>
<gene>
    <name evidence="23" type="ORF">KOF26_02760</name>
</gene>
<comment type="subcellular location">
    <subcellularLocation>
        <location evidence="1">Endoplasmic reticulum</location>
    </subcellularLocation>
    <subcellularLocation>
        <location evidence="3">Golgi apparatus</location>
    </subcellularLocation>
    <subcellularLocation>
        <location evidence="2">Lysosome</location>
    </subcellularLocation>
    <subcellularLocation>
        <location evidence="4">Secreted</location>
    </subcellularLocation>
</comment>
<evidence type="ECO:0000256" key="1">
    <source>
        <dbReference type="ARBA" id="ARBA00004240"/>
    </source>
</evidence>
<keyword evidence="18" id="KW-0458">Lysosome</keyword>
<dbReference type="EMBL" id="JAHKRT010000001">
    <property type="protein sequence ID" value="MBU3076774.1"/>
    <property type="molecule type" value="Genomic_DNA"/>
</dbReference>
<evidence type="ECO:0000256" key="20">
    <source>
        <dbReference type="ARBA" id="ARBA00033328"/>
    </source>
</evidence>
<keyword evidence="24" id="KW-1185">Reference proteome</keyword>
<proteinExistence type="predicted"/>